<evidence type="ECO:0000313" key="3">
    <source>
        <dbReference type="Proteomes" id="UP001595912"/>
    </source>
</evidence>
<dbReference type="EMBL" id="JBHSIU010000013">
    <property type="protein sequence ID" value="MFC4998704.1"/>
    <property type="molecule type" value="Genomic_DNA"/>
</dbReference>
<comment type="caution">
    <text evidence="2">The sequence shown here is derived from an EMBL/GenBank/DDBJ whole genome shotgun (WGS) entry which is preliminary data.</text>
</comment>
<evidence type="ECO:0000313" key="2">
    <source>
        <dbReference type="EMBL" id="MFC4998704.1"/>
    </source>
</evidence>
<dbReference type="PANTHER" id="PTHR43031:SF17">
    <property type="entry name" value="SULFURTRANSFERASE YTWF-RELATED"/>
    <property type="match status" value="1"/>
</dbReference>
<dbReference type="Gene3D" id="3.40.250.10">
    <property type="entry name" value="Rhodanese-like domain"/>
    <property type="match status" value="1"/>
</dbReference>
<dbReference type="SMART" id="SM00450">
    <property type="entry name" value="RHOD"/>
    <property type="match status" value="1"/>
</dbReference>
<dbReference type="InterPro" id="IPR050229">
    <property type="entry name" value="GlpE_sulfurtransferase"/>
</dbReference>
<keyword evidence="3" id="KW-1185">Reference proteome</keyword>
<dbReference type="InterPro" id="IPR001763">
    <property type="entry name" value="Rhodanese-like_dom"/>
</dbReference>
<gene>
    <name evidence="2" type="ORF">ACFPIJ_12755</name>
</gene>
<dbReference type="Pfam" id="PF00581">
    <property type="entry name" value="Rhodanese"/>
    <property type="match status" value="1"/>
</dbReference>
<dbReference type="InterPro" id="IPR036873">
    <property type="entry name" value="Rhodanese-like_dom_sf"/>
</dbReference>
<protein>
    <submittedName>
        <fullName evidence="2">Rhodanese-like domain-containing protein</fullName>
    </submittedName>
</protein>
<dbReference type="PROSITE" id="PS50206">
    <property type="entry name" value="RHODANESE_3"/>
    <property type="match status" value="1"/>
</dbReference>
<dbReference type="PANTHER" id="PTHR43031">
    <property type="entry name" value="FAD-DEPENDENT OXIDOREDUCTASE"/>
    <property type="match status" value="1"/>
</dbReference>
<dbReference type="CDD" id="cd00158">
    <property type="entry name" value="RHOD"/>
    <property type="match status" value="1"/>
</dbReference>
<proteinExistence type="predicted"/>
<feature type="domain" description="Rhodanese" evidence="1">
    <location>
        <begin position="15"/>
        <end position="103"/>
    </location>
</feature>
<dbReference type="RefSeq" id="WP_380114950.1">
    <property type="nucleotide sequence ID" value="NZ_JBHSIU010000013.1"/>
</dbReference>
<evidence type="ECO:0000259" key="1">
    <source>
        <dbReference type="PROSITE" id="PS50206"/>
    </source>
</evidence>
<dbReference type="Proteomes" id="UP001595912">
    <property type="component" value="Unassembled WGS sequence"/>
</dbReference>
<sequence length="112" mass="11903">MFRGSAVPTVTVNDVAEDAYLLDVREDDEWAAGHAPGANHVPMMQIPARIDEIPTDRDVVVICRVGGRSAQVVAYLQQSGLTRTINLDGGMSDWAAAGRPMVSEDGGAPRVA</sequence>
<name>A0ABV9VSM2_9ACTN</name>
<reference evidence="3" key="1">
    <citation type="journal article" date="2019" name="Int. J. Syst. Evol. Microbiol.">
        <title>The Global Catalogue of Microorganisms (GCM) 10K type strain sequencing project: providing services to taxonomists for standard genome sequencing and annotation.</title>
        <authorList>
            <consortium name="The Broad Institute Genomics Platform"/>
            <consortium name="The Broad Institute Genome Sequencing Center for Infectious Disease"/>
            <person name="Wu L."/>
            <person name="Ma J."/>
        </authorList>
    </citation>
    <scope>NUCLEOTIDE SEQUENCE [LARGE SCALE GENOMIC DNA]</scope>
    <source>
        <strain evidence="3">CGMCC 4.7152</strain>
    </source>
</reference>
<organism evidence="2 3">
    <name type="scientific">Dactylosporangium cerinum</name>
    <dbReference type="NCBI Taxonomy" id="1434730"/>
    <lineage>
        <taxon>Bacteria</taxon>
        <taxon>Bacillati</taxon>
        <taxon>Actinomycetota</taxon>
        <taxon>Actinomycetes</taxon>
        <taxon>Micromonosporales</taxon>
        <taxon>Micromonosporaceae</taxon>
        <taxon>Dactylosporangium</taxon>
    </lineage>
</organism>
<accession>A0ABV9VSM2</accession>
<dbReference type="SUPFAM" id="SSF52821">
    <property type="entry name" value="Rhodanese/Cell cycle control phosphatase"/>
    <property type="match status" value="1"/>
</dbReference>